<reference evidence="1 2" key="1">
    <citation type="submission" date="2017-11" db="EMBL/GenBank/DDBJ databases">
        <authorList>
            <person name="Lechat P."/>
        </authorList>
    </citation>
    <scope>NUCLEOTIDE SEQUENCE [LARGE SCALE GENOMIC DNA]</scope>
    <source>
        <strain evidence="1">L495</strain>
    </source>
</reference>
<dbReference type="AlphaFoldDB" id="A0AAQ1NXN1"/>
<protein>
    <submittedName>
        <fullName evidence="1">Uncharacterized protein</fullName>
    </submittedName>
</protein>
<evidence type="ECO:0000313" key="1">
    <source>
        <dbReference type="EMBL" id="SOR60446.1"/>
    </source>
</evidence>
<name>A0AAQ1NXN1_LEPIR</name>
<comment type="caution">
    <text evidence="1">The sequence shown here is derived from an EMBL/GenBank/DDBJ whole genome shotgun (WGS) entry which is preliminary data.</text>
</comment>
<dbReference type="EMBL" id="OEJX01000009">
    <property type="protein sequence ID" value="SOR60446.1"/>
    <property type="molecule type" value="Genomic_DNA"/>
</dbReference>
<evidence type="ECO:0000313" key="2">
    <source>
        <dbReference type="Proteomes" id="UP000234460"/>
    </source>
</evidence>
<proteinExistence type="predicted"/>
<organism evidence="1 2">
    <name type="scientific">Leptospira interrogans serovar Manilae</name>
    <dbReference type="NCBI Taxonomy" id="214675"/>
    <lineage>
        <taxon>Bacteria</taxon>
        <taxon>Pseudomonadati</taxon>
        <taxon>Spirochaetota</taxon>
        <taxon>Spirochaetia</taxon>
        <taxon>Leptospirales</taxon>
        <taxon>Leptospiraceae</taxon>
        <taxon>Leptospira</taxon>
    </lineage>
</organism>
<dbReference type="Proteomes" id="UP000234460">
    <property type="component" value="Chromosome LMANV2"/>
</dbReference>
<gene>
    <name evidence="1" type="ORF">LMANV2_170063</name>
</gene>
<sequence length="65" mass="8030">MVKLNHSQIFVNPFRSKEFEKCVKKREFKRLYLKKRNVQSESLVFIQNNNLVSNLWTWNFCSRYD</sequence>
<accession>A0AAQ1NXN1</accession>